<dbReference type="Gene3D" id="1.10.443.10">
    <property type="entry name" value="Intergrase catalytic core"/>
    <property type="match status" value="1"/>
</dbReference>
<accession>A0ABU8Z6Z2</accession>
<evidence type="ECO:0000313" key="6">
    <source>
        <dbReference type="EMBL" id="MEK0249342.1"/>
    </source>
</evidence>
<proteinExistence type="inferred from homology"/>
<keyword evidence="3" id="KW-0238">DNA-binding</keyword>
<dbReference type="RefSeq" id="WP_331834953.1">
    <property type="nucleotide sequence ID" value="NZ_JARXNH020000055.1"/>
</dbReference>
<comment type="caution">
    <text evidence="6">The sequence shown here is derived from an EMBL/GenBank/DDBJ whole genome shotgun (WGS) entry which is preliminary data.</text>
</comment>
<dbReference type="SUPFAM" id="SSF56349">
    <property type="entry name" value="DNA breaking-rejoining enzymes"/>
    <property type="match status" value="1"/>
</dbReference>
<name>A0ABU8Z6Z2_9ENTR</name>
<dbReference type="PANTHER" id="PTHR30349:SF41">
    <property type="entry name" value="INTEGRASE_RECOMBINASE PROTEIN MJ0367-RELATED"/>
    <property type="match status" value="1"/>
</dbReference>
<gene>
    <name evidence="6" type="ORF">QFI66_014725</name>
</gene>
<organism evidence="6 7">
    <name type="scientific">Raoultella scottii</name>
    <dbReference type="NCBI Taxonomy" id="3040937"/>
    <lineage>
        <taxon>Bacteria</taxon>
        <taxon>Pseudomonadati</taxon>
        <taxon>Pseudomonadota</taxon>
        <taxon>Gammaproteobacteria</taxon>
        <taxon>Enterobacterales</taxon>
        <taxon>Enterobacteriaceae</taxon>
        <taxon>Klebsiella/Raoultella group</taxon>
        <taxon>Raoultella</taxon>
    </lineage>
</organism>
<dbReference type="Pfam" id="PF00589">
    <property type="entry name" value="Phage_integrase"/>
    <property type="match status" value="1"/>
</dbReference>
<evidence type="ECO:0000259" key="5">
    <source>
        <dbReference type="PROSITE" id="PS51898"/>
    </source>
</evidence>
<evidence type="ECO:0000313" key="7">
    <source>
        <dbReference type="Proteomes" id="UP001334005"/>
    </source>
</evidence>
<feature type="domain" description="Tyr recombinase" evidence="5">
    <location>
        <begin position="279"/>
        <end position="464"/>
    </location>
</feature>
<dbReference type="PROSITE" id="PS51898">
    <property type="entry name" value="TYR_RECOMBINASE"/>
    <property type="match status" value="1"/>
</dbReference>
<evidence type="ECO:0000256" key="2">
    <source>
        <dbReference type="ARBA" id="ARBA00022908"/>
    </source>
</evidence>
<evidence type="ECO:0000256" key="3">
    <source>
        <dbReference type="ARBA" id="ARBA00023125"/>
    </source>
</evidence>
<evidence type="ECO:0000256" key="1">
    <source>
        <dbReference type="ARBA" id="ARBA00008857"/>
    </source>
</evidence>
<dbReference type="InterPro" id="IPR011010">
    <property type="entry name" value="DNA_brk_join_enz"/>
</dbReference>
<sequence length="469" mass="53303">MKKLTTQDIDLFVAGMNTELLQYVEDIPGEARAERLNNEEPTSIEIREVCSSFFQQHYQDALFNGGESGAENYFTRALSSEFDIQGMETEIASAAASYAVLLHQSQEALSAFLRKDISRYSQTVASIKQSAPVSRTVQVVASESASKSTFTLAEAWKGFLEFKSDWTSKIRKGNEKYFEVIAAVLGADTPVITITRRDIKNLLEVVEGLPRQNKKPYNRMDIQQCLDLDEVPEDDLVSSKTVKDYLKLCQGLFSTYLTGELDVLESSPTNNIKYESKSKGYGCYSHTEMRKLVAHFATLDGWKKWGFLLLAYTGARRSEIANLRVSDVRLDEDSQRHYIMIEDSKTEAGIRQVPISLRLIDMGILDYLKGKQRKDKLFPEISYSSQVTSIFHGIRDTLGINYLDDFNERRIVHSFRHTFITEALSKNNMLTLVQKTVGHEHSGHKETQRYTGRMRVSDLLPVVDSIDWT</sequence>
<evidence type="ECO:0000256" key="4">
    <source>
        <dbReference type="ARBA" id="ARBA00023172"/>
    </source>
</evidence>
<protein>
    <submittedName>
        <fullName evidence="6">Tyrosine-type recombinase/integrase</fullName>
    </submittedName>
</protein>
<dbReference type="InterPro" id="IPR050090">
    <property type="entry name" value="Tyrosine_recombinase_XerCD"/>
</dbReference>
<dbReference type="Proteomes" id="UP001334005">
    <property type="component" value="Unassembled WGS sequence"/>
</dbReference>
<dbReference type="EMBL" id="JARXNH020000055">
    <property type="protein sequence ID" value="MEK0249342.1"/>
    <property type="molecule type" value="Genomic_DNA"/>
</dbReference>
<dbReference type="PANTHER" id="PTHR30349">
    <property type="entry name" value="PHAGE INTEGRASE-RELATED"/>
    <property type="match status" value="1"/>
</dbReference>
<keyword evidence="2" id="KW-0229">DNA integration</keyword>
<dbReference type="InterPro" id="IPR013762">
    <property type="entry name" value="Integrase-like_cat_sf"/>
</dbReference>
<keyword evidence="7" id="KW-1185">Reference proteome</keyword>
<keyword evidence="4" id="KW-0233">DNA recombination</keyword>
<comment type="similarity">
    <text evidence="1">Belongs to the 'phage' integrase family.</text>
</comment>
<dbReference type="InterPro" id="IPR002104">
    <property type="entry name" value="Integrase_catalytic"/>
</dbReference>
<reference evidence="6 7" key="1">
    <citation type="submission" date="2024-03" db="EMBL/GenBank/DDBJ databases">
        <title>Two novel Raoultella species associated with bleeding cankers of broadleaf hosts, Raoultella scottia sp. nov. and Raoultella lignicola sp. nov.</title>
        <authorList>
            <person name="Brady C.L."/>
        </authorList>
    </citation>
    <scope>NUCLEOTIDE SEQUENCE [LARGE SCALE GENOMIC DNA]</scope>
    <source>
        <strain evidence="6 7">BAC 10a-01-01</strain>
    </source>
</reference>